<evidence type="ECO:0000256" key="1">
    <source>
        <dbReference type="SAM" id="MobiDB-lite"/>
    </source>
</evidence>
<evidence type="ECO:0000313" key="2">
    <source>
        <dbReference type="EMBL" id="JAB88106.1"/>
    </source>
</evidence>
<accession>W8B4B2</accession>
<name>W8B4B2_CERCA</name>
<feature type="region of interest" description="Disordered" evidence="1">
    <location>
        <begin position="1"/>
        <end position="40"/>
    </location>
</feature>
<reference evidence="2" key="2">
    <citation type="journal article" date="2014" name="BMC Genomics">
        <title>A genomic perspective to assessing quality of mass-reared SIT flies used in Mediterranean fruit fly (Ceratitis capitata) eradication in California.</title>
        <authorList>
            <person name="Calla B."/>
            <person name="Hall B."/>
            <person name="Hou S."/>
            <person name="Geib S.M."/>
        </authorList>
    </citation>
    <scope>NUCLEOTIDE SEQUENCE</scope>
</reference>
<reference evidence="2" key="1">
    <citation type="submission" date="2013-07" db="EMBL/GenBank/DDBJ databases">
        <authorList>
            <person name="Geib S."/>
        </authorList>
    </citation>
    <scope>NUCLEOTIDE SEQUENCE</scope>
</reference>
<dbReference type="AlphaFoldDB" id="W8B4B2"/>
<dbReference type="EMBL" id="GAMC01018450">
    <property type="protein sequence ID" value="JAB88105.1"/>
    <property type="molecule type" value="mRNA"/>
</dbReference>
<protein>
    <submittedName>
        <fullName evidence="2">Uncharacterized protein</fullName>
    </submittedName>
</protein>
<proteinExistence type="evidence at transcript level"/>
<dbReference type="OrthoDB" id="6019271at2759"/>
<dbReference type="EMBL" id="GAMC01018449">
    <property type="protein sequence ID" value="JAB88106.1"/>
    <property type="molecule type" value="mRNA"/>
</dbReference>
<organism evidence="2">
    <name type="scientific">Ceratitis capitata</name>
    <name type="common">Mediterranean fruit fly</name>
    <name type="synonym">Tephritis capitata</name>
    <dbReference type="NCBI Taxonomy" id="7213"/>
    <lineage>
        <taxon>Eukaryota</taxon>
        <taxon>Metazoa</taxon>
        <taxon>Ecdysozoa</taxon>
        <taxon>Arthropoda</taxon>
        <taxon>Hexapoda</taxon>
        <taxon>Insecta</taxon>
        <taxon>Pterygota</taxon>
        <taxon>Neoptera</taxon>
        <taxon>Endopterygota</taxon>
        <taxon>Diptera</taxon>
        <taxon>Brachycera</taxon>
        <taxon>Muscomorpha</taxon>
        <taxon>Tephritoidea</taxon>
        <taxon>Tephritidae</taxon>
        <taxon>Ceratitis</taxon>
        <taxon>Ceratitis</taxon>
    </lineage>
</organism>
<dbReference type="EMBL" id="GAMC01018448">
    <property type="protein sequence ID" value="JAB88107.1"/>
    <property type="molecule type" value="mRNA"/>
</dbReference>
<sequence>MEAMRHVVGGESSASQADDVKSQSMAPPSPAQDNEDVEAEERRLFEEVFQTDEEYKWFEECERRTHTQRSVMCYKDYPELLIDDEHVGFPALHEIGETIDELQLIMHALIMKYSMSL</sequence>
<feature type="compositionally biased region" description="Polar residues" evidence="1">
    <location>
        <begin position="12"/>
        <end position="26"/>
    </location>
</feature>